<dbReference type="KEGG" id="meg:DKB62_11915"/>
<keyword evidence="2" id="KW-0680">Restriction system</keyword>
<evidence type="ECO:0000313" key="5">
    <source>
        <dbReference type="EMBL" id="AXL22210.1"/>
    </source>
</evidence>
<organism evidence="5 6">
    <name type="scientific">Megasphaera stantonii</name>
    <dbReference type="NCBI Taxonomy" id="2144175"/>
    <lineage>
        <taxon>Bacteria</taxon>
        <taxon>Bacillati</taxon>
        <taxon>Bacillota</taxon>
        <taxon>Negativicutes</taxon>
        <taxon>Veillonellales</taxon>
        <taxon>Veillonellaceae</taxon>
        <taxon>Megasphaera</taxon>
    </lineage>
</organism>
<dbReference type="InterPro" id="IPR000055">
    <property type="entry name" value="Restrct_endonuc_typeI_TRD"/>
</dbReference>
<evidence type="ECO:0000256" key="3">
    <source>
        <dbReference type="ARBA" id="ARBA00023125"/>
    </source>
</evidence>
<evidence type="ECO:0000259" key="4">
    <source>
        <dbReference type="Pfam" id="PF01420"/>
    </source>
</evidence>
<comment type="similarity">
    <text evidence="1">Belongs to the type-I restriction system S methylase family.</text>
</comment>
<dbReference type="Proteomes" id="UP000254337">
    <property type="component" value="Chromosome"/>
</dbReference>
<name>A0A346B267_9FIRM</name>
<sequence>MCNQLTGAINPQTRPNELFVEYSMPAYDSGMKPNIVYGFTMNSTRKIVNESCLLINKLNVRKKRIWYIKNPTKNAVCSAEFIPLYSDDIDLLFLNYVVSRDSFTNYLEDCSSGSSNSQKRVTPDIIIEAKVFLPVKDEQLKIGRYFQKIDNLITLHQRKYFNAMNIKKIALLKFFSTLSHEIYRQFTNSWEQRKLGELGSVSMNRRIFKEQTTATGDVPFYKIGTFGGVPDAFISRNLFEEYKSKYPYPKIGDILISASGSIGRTVEYTGKDEYFQDSNIVWLSHDDKLDNTFLKAFYAIVKWSGIEGSTIKRLYNDNILNTEIKLPSVNEQQMIGKFFYKLDNLITLHQHENLKGGLL</sequence>
<gene>
    <name evidence="5" type="ORF">DKB62_11915</name>
</gene>
<keyword evidence="3" id="KW-0238">DNA-binding</keyword>
<dbReference type="SUPFAM" id="SSF116734">
    <property type="entry name" value="DNA methylase specificity domain"/>
    <property type="match status" value="2"/>
</dbReference>
<keyword evidence="5" id="KW-0255">Endonuclease</keyword>
<dbReference type="AlphaFoldDB" id="A0A346B267"/>
<proteinExistence type="inferred from homology"/>
<protein>
    <submittedName>
        <fullName evidence="5">Restriction endonuclease subunit S</fullName>
    </submittedName>
</protein>
<evidence type="ECO:0000256" key="2">
    <source>
        <dbReference type="ARBA" id="ARBA00022747"/>
    </source>
</evidence>
<keyword evidence="6" id="KW-1185">Reference proteome</keyword>
<dbReference type="Gene3D" id="3.90.220.20">
    <property type="entry name" value="DNA methylase specificity domains"/>
    <property type="match status" value="2"/>
</dbReference>
<dbReference type="InterPro" id="IPR052021">
    <property type="entry name" value="Type-I_RS_S_subunit"/>
</dbReference>
<keyword evidence="5" id="KW-0540">Nuclease</keyword>
<reference evidence="5 6" key="1">
    <citation type="submission" date="2018-05" db="EMBL/GenBank/DDBJ databases">
        <title>Complete genome sequence of Megasphaera sp. AJH120T, isolated from the ceca of a chicken.</title>
        <authorList>
            <person name="Maki J."/>
            <person name="Looft T."/>
        </authorList>
    </citation>
    <scope>NUCLEOTIDE SEQUENCE [LARGE SCALE GENOMIC DNA]</scope>
    <source>
        <strain evidence="5 6">AJH120</strain>
    </source>
</reference>
<dbReference type="PANTHER" id="PTHR30408">
    <property type="entry name" value="TYPE-1 RESTRICTION ENZYME ECOKI SPECIFICITY PROTEIN"/>
    <property type="match status" value="1"/>
</dbReference>
<accession>A0A346B267</accession>
<dbReference type="GO" id="GO:0009307">
    <property type="term" value="P:DNA restriction-modification system"/>
    <property type="evidence" value="ECO:0007669"/>
    <property type="project" value="UniProtKB-KW"/>
</dbReference>
<dbReference type="GO" id="GO:0004519">
    <property type="term" value="F:endonuclease activity"/>
    <property type="evidence" value="ECO:0007669"/>
    <property type="project" value="UniProtKB-KW"/>
</dbReference>
<evidence type="ECO:0000256" key="1">
    <source>
        <dbReference type="ARBA" id="ARBA00010923"/>
    </source>
</evidence>
<feature type="domain" description="Type I restriction modification DNA specificity" evidence="4">
    <location>
        <begin position="189"/>
        <end position="353"/>
    </location>
</feature>
<dbReference type="EMBL" id="CP029462">
    <property type="protein sequence ID" value="AXL22210.1"/>
    <property type="molecule type" value="Genomic_DNA"/>
</dbReference>
<dbReference type="OrthoDB" id="9811611at2"/>
<dbReference type="CDD" id="cd17292">
    <property type="entry name" value="RMtype1_S_LlaA17I_TRD2-CR2_like"/>
    <property type="match status" value="1"/>
</dbReference>
<dbReference type="InterPro" id="IPR044946">
    <property type="entry name" value="Restrct_endonuc_typeI_TRD_sf"/>
</dbReference>
<dbReference type="PANTHER" id="PTHR30408:SF12">
    <property type="entry name" value="TYPE I RESTRICTION ENZYME MJAVIII SPECIFICITY SUBUNIT"/>
    <property type="match status" value="1"/>
</dbReference>
<keyword evidence="5" id="KW-0378">Hydrolase</keyword>
<dbReference type="REBASE" id="264946">
    <property type="entry name" value="S1.MspAJH120ORF11925P"/>
</dbReference>
<evidence type="ECO:0000313" key="6">
    <source>
        <dbReference type="Proteomes" id="UP000254337"/>
    </source>
</evidence>
<dbReference type="GO" id="GO:0003677">
    <property type="term" value="F:DNA binding"/>
    <property type="evidence" value="ECO:0007669"/>
    <property type="project" value="UniProtKB-KW"/>
</dbReference>
<dbReference type="Pfam" id="PF01420">
    <property type="entry name" value="Methylase_S"/>
    <property type="match status" value="1"/>
</dbReference>